<comment type="caution">
    <text evidence="5">The sequence shown here is derived from an EMBL/GenBank/DDBJ whole genome shotgun (WGS) entry which is preliminary data.</text>
</comment>
<dbReference type="InterPro" id="IPR003645">
    <property type="entry name" value="Fol_N"/>
</dbReference>
<dbReference type="Proteomes" id="UP001328107">
    <property type="component" value="Unassembled WGS sequence"/>
</dbReference>
<feature type="domain" description="Follistatin-like" evidence="4">
    <location>
        <begin position="317"/>
        <end position="349"/>
    </location>
</feature>
<dbReference type="PANTHER" id="PTHR23259">
    <property type="entry name" value="RIDDLE"/>
    <property type="match status" value="1"/>
</dbReference>
<dbReference type="InterPro" id="IPR051368">
    <property type="entry name" value="SerProtInhib-TIL_Domain"/>
</dbReference>
<dbReference type="Gene3D" id="2.10.25.10">
    <property type="entry name" value="Laminin"/>
    <property type="match status" value="2"/>
</dbReference>
<reference evidence="6" key="1">
    <citation type="submission" date="2022-10" db="EMBL/GenBank/DDBJ databases">
        <title>Genome assembly of Pristionchus species.</title>
        <authorList>
            <person name="Yoshida K."/>
            <person name="Sommer R.J."/>
        </authorList>
    </citation>
    <scope>NUCLEOTIDE SEQUENCE [LARGE SCALE GENOMIC DNA]</scope>
    <source>
        <strain evidence="6">RS5460</strain>
    </source>
</reference>
<evidence type="ECO:0000313" key="6">
    <source>
        <dbReference type="Proteomes" id="UP001328107"/>
    </source>
</evidence>
<dbReference type="AlphaFoldDB" id="A0AAN5I076"/>
<dbReference type="InterPro" id="IPR002919">
    <property type="entry name" value="TIL_dom"/>
</dbReference>
<dbReference type="Pfam" id="PF01826">
    <property type="entry name" value="TIL"/>
    <property type="match status" value="2"/>
</dbReference>
<proteinExistence type="predicted"/>
<keyword evidence="1" id="KW-0646">Protease inhibitor</keyword>
<name>A0AAN5I076_9BILA</name>
<feature type="domain" description="Follistatin-like" evidence="4">
    <location>
        <begin position="379"/>
        <end position="401"/>
    </location>
</feature>
<keyword evidence="6" id="KW-1185">Reference proteome</keyword>
<evidence type="ECO:0000259" key="4">
    <source>
        <dbReference type="SMART" id="SM00274"/>
    </source>
</evidence>
<evidence type="ECO:0000256" key="3">
    <source>
        <dbReference type="ARBA" id="ARBA00023157"/>
    </source>
</evidence>
<feature type="domain" description="Follistatin-like" evidence="4">
    <location>
        <begin position="243"/>
        <end position="265"/>
    </location>
</feature>
<dbReference type="InterPro" id="IPR036084">
    <property type="entry name" value="Ser_inhib-like_sf"/>
</dbReference>
<feature type="domain" description="Follistatin-like" evidence="4">
    <location>
        <begin position="278"/>
        <end position="310"/>
    </location>
</feature>
<dbReference type="GO" id="GO:0004867">
    <property type="term" value="F:serine-type endopeptidase inhibitor activity"/>
    <property type="evidence" value="ECO:0007669"/>
    <property type="project" value="UniProtKB-KW"/>
</dbReference>
<organism evidence="5 6">
    <name type="scientific">Pristionchus mayeri</name>
    <dbReference type="NCBI Taxonomy" id="1317129"/>
    <lineage>
        <taxon>Eukaryota</taxon>
        <taxon>Metazoa</taxon>
        <taxon>Ecdysozoa</taxon>
        <taxon>Nematoda</taxon>
        <taxon>Chromadorea</taxon>
        <taxon>Rhabditida</taxon>
        <taxon>Rhabditina</taxon>
        <taxon>Diplogasteromorpha</taxon>
        <taxon>Diplogasteroidea</taxon>
        <taxon>Neodiplogasteridae</taxon>
        <taxon>Pristionchus</taxon>
    </lineage>
</organism>
<accession>A0AAN5I076</accession>
<keyword evidence="2" id="KW-0722">Serine protease inhibitor</keyword>
<feature type="non-terminal residue" evidence="5">
    <location>
        <position position="1"/>
    </location>
</feature>
<dbReference type="EMBL" id="BTRK01000004">
    <property type="protein sequence ID" value="GMR47113.1"/>
    <property type="molecule type" value="Genomic_DNA"/>
</dbReference>
<dbReference type="PANTHER" id="PTHR23259:SF82">
    <property type="entry name" value="SERINE PROTEASE INHIBITOR 1 PROTEIN"/>
    <property type="match status" value="1"/>
</dbReference>
<evidence type="ECO:0000313" key="5">
    <source>
        <dbReference type="EMBL" id="GMR47113.1"/>
    </source>
</evidence>
<keyword evidence="3" id="KW-1015">Disulfide bond</keyword>
<evidence type="ECO:0000256" key="1">
    <source>
        <dbReference type="ARBA" id="ARBA00022690"/>
    </source>
</evidence>
<sequence>IQILPLVAGQVANPDRIEPQTVDVPSSTDSSVVHINDVVDVRKREVVTVVEGSSPKIVSKDDEEVVKRFPKFSGRHQETSDIEGSGEIDMDRVVRQFELGDEETVTTTPESDLTVKRDEGLKRRPFATINRKESTVVEGSGEEGTTREERDTEMWIIPNDEVIASQTTENYAATTLEDEVRANPDAVEDRANLMEGSGDFERIRNVRQAEAAVVLGSEKPVEVGMQKRPEDRHRPSSPRPELTCETVDCIRGMQCVMENGRPTCQSFPTPSTPSEQRSCRDISCHRGTRCRMVRDDRCRGRDCSEQPICVREERDASCSRVQCPSGTRCVVRDEPGCFGRFCREVATCVNPCDGVRCPFGTSCRFDGRDAICNPIVINPCLSVRCPNGFECRAVQNQPQCFAISTPAPTLPPTTPSPCSGQNEEFASCATFCEPNCVEKNPACILACAAPRCQCANGFYRNQQGVCVPSEQCDFTPSCGLNESFMECSTLCEPRCGQPVNIACPAMCGPAKCQCKEGFWRHQSGSCVQQNQCFFG</sequence>
<dbReference type="SUPFAM" id="SSF57567">
    <property type="entry name" value="Serine protease inhibitors"/>
    <property type="match status" value="2"/>
</dbReference>
<gene>
    <name evidence="5" type="ORF">PMAYCL1PPCAC_17308</name>
</gene>
<protein>
    <recommendedName>
        <fullName evidence="4">Follistatin-like domain-containing protein</fullName>
    </recommendedName>
</protein>
<dbReference type="CDD" id="cd19941">
    <property type="entry name" value="TIL"/>
    <property type="match status" value="2"/>
</dbReference>
<evidence type="ECO:0000256" key="2">
    <source>
        <dbReference type="ARBA" id="ARBA00022900"/>
    </source>
</evidence>
<dbReference type="SMART" id="SM00274">
    <property type="entry name" value="FOLN"/>
    <property type="match status" value="5"/>
</dbReference>
<feature type="domain" description="Follistatin-like" evidence="4">
    <location>
        <begin position="351"/>
        <end position="373"/>
    </location>
</feature>